<keyword evidence="2" id="KW-0680">Restriction system</keyword>
<dbReference type="InterPro" id="IPR000055">
    <property type="entry name" value="Restrct_endonuc_typeI_TRD"/>
</dbReference>
<proteinExistence type="inferred from homology"/>
<keyword evidence="3" id="KW-0238">DNA-binding</keyword>
<dbReference type="PANTHER" id="PTHR43140:SF1">
    <property type="entry name" value="TYPE I RESTRICTION ENZYME ECOKI SPECIFICITY SUBUNIT"/>
    <property type="match status" value="1"/>
</dbReference>
<name>A0A2U8FFJ6_9HELI</name>
<dbReference type="Gene3D" id="3.90.220.20">
    <property type="entry name" value="DNA methylase specificity domains"/>
    <property type="match status" value="1"/>
</dbReference>
<evidence type="ECO:0000259" key="4">
    <source>
        <dbReference type="Pfam" id="PF01420"/>
    </source>
</evidence>
<evidence type="ECO:0000256" key="1">
    <source>
        <dbReference type="ARBA" id="ARBA00010923"/>
    </source>
</evidence>
<evidence type="ECO:0000313" key="5">
    <source>
        <dbReference type="EMBL" id="AWI34826.1"/>
    </source>
</evidence>
<dbReference type="PANTHER" id="PTHR43140">
    <property type="entry name" value="TYPE-1 RESTRICTION ENZYME ECOKI SPECIFICITY PROTEIN"/>
    <property type="match status" value="1"/>
</dbReference>
<dbReference type="Pfam" id="PF01420">
    <property type="entry name" value="Methylase_S"/>
    <property type="match status" value="1"/>
</dbReference>
<evidence type="ECO:0000256" key="2">
    <source>
        <dbReference type="ARBA" id="ARBA00022747"/>
    </source>
</evidence>
<dbReference type="InterPro" id="IPR044946">
    <property type="entry name" value="Restrct_endonuc_typeI_TRD_sf"/>
</dbReference>
<gene>
    <name evidence="5" type="ORF">CDV25_08670</name>
</gene>
<dbReference type="KEGG" id="had:CDV25_08670"/>
<dbReference type="EMBL" id="CP021886">
    <property type="protein sequence ID" value="AWI34826.1"/>
    <property type="molecule type" value="Genomic_DNA"/>
</dbReference>
<dbReference type="OrthoDB" id="5363772at2"/>
<accession>A0A2U8FFJ6</accession>
<dbReference type="AlphaFoldDB" id="A0A2U8FFJ6"/>
<dbReference type="GO" id="GO:0003677">
    <property type="term" value="F:DNA binding"/>
    <property type="evidence" value="ECO:0007669"/>
    <property type="project" value="UniProtKB-KW"/>
</dbReference>
<evidence type="ECO:0000256" key="3">
    <source>
        <dbReference type="ARBA" id="ARBA00023125"/>
    </source>
</evidence>
<dbReference type="REBASE" id="250569">
    <property type="entry name" value="S4.Hap1501ORF8600P"/>
</dbReference>
<sequence>MIKRSIEKSNFQYKDNASTPPFPIPPSWVWVRLGDIVEIVSGEPIIPINFDLQNNQCARGLGDCKGDKGNASQVEPLVPLTKNKDLPILDVKYLRNGGDKSLTNGGNMVSANDRLILMDGENSGEIFVAKEDGFLGSTLKKLDFSAIAKVEFMDYILLCYKDFFKGNKKGVAIPHLDRNLFLNLEIPLPPLAEQKEIVQTLDTLFALTKGLSVK</sequence>
<comment type="similarity">
    <text evidence="1">Belongs to the type-I restriction system S methylase family.</text>
</comment>
<reference evidence="5 6" key="1">
    <citation type="submission" date="2017-06" db="EMBL/GenBank/DDBJ databases">
        <title>Complete genome of Helicobacter apodemus.</title>
        <authorList>
            <person name="Cho S."/>
        </authorList>
    </citation>
    <scope>NUCLEOTIDE SEQUENCE [LARGE SCALE GENOMIC DNA]</scope>
    <source>
        <strain evidence="6">SNUVETPUB-15-01</strain>
    </source>
</reference>
<dbReference type="InterPro" id="IPR051212">
    <property type="entry name" value="Type-I_RE_S_subunit"/>
</dbReference>
<protein>
    <recommendedName>
        <fullName evidence="4">Type I restriction modification DNA specificity domain-containing protein</fullName>
    </recommendedName>
</protein>
<organism evidence="5 6">
    <name type="scientific">Helicobacter apodemus</name>
    <dbReference type="NCBI Taxonomy" id="135569"/>
    <lineage>
        <taxon>Bacteria</taxon>
        <taxon>Pseudomonadati</taxon>
        <taxon>Campylobacterota</taxon>
        <taxon>Epsilonproteobacteria</taxon>
        <taxon>Campylobacterales</taxon>
        <taxon>Helicobacteraceae</taxon>
        <taxon>Helicobacter</taxon>
    </lineage>
</organism>
<evidence type="ECO:0000313" key="6">
    <source>
        <dbReference type="Proteomes" id="UP000244890"/>
    </source>
</evidence>
<feature type="domain" description="Type I restriction modification DNA specificity" evidence="4">
    <location>
        <begin position="80"/>
        <end position="210"/>
    </location>
</feature>
<dbReference type="Proteomes" id="UP000244890">
    <property type="component" value="Chromosome"/>
</dbReference>
<dbReference type="SUPFAM" id="SSF116734">
    <property type="entry name" value="DNA methylase specificity domain"/>
    <property type="match status" value="1"/>
</dbReference>
<dbReference type="GO" id="GO:0009307">
    <property type="term" value="P:DNA restriction-modification system"/>
    <property type="evidence" value="ECO:0007669"/>
    <property type="project" value="UniProtKB-KW"/>
</dbReference>